<dbReference type="NCBIfam" id="NF003965">
    <property type="entry name" value="PRK05457.1"/>
    <property type="match status" value="1"/>
</dbReference>
<accession>A0A2P5SYM0</accession>
<evidence type="ECO:0000256" key="3">
    <source>
        <dbReference type="ARBA" id="ARBA00022670"/>
    </source>
</evidence>
<comment type="caution">
    <text evidence="14">The sequence shown here is derived from an EMBL/GenBank/DDBJ whole genome shotgun (WGS) entry which is preliminary data.</text>
</comment>
<comment type="similarity">
    <text evidence="11">Belongs to the peptidase M48 family.</text>
</comment>
<keyword evidence="4 12" id="KW-0812">Transmembrane</keyword>
<dbReference type="GO" id="GO:0005886">
    <property type="term" value="C:plasma membrane"/>
    <property type="evidence" value="ECO:0007669"/>
    <property type="project" value="UniProtKB-SubCell"/>
</dbReference>
<protein>
    <submittedName>
        <fullName evidence="14">Protease HtpX</fullName>
    </submittedName>
</protein>
<dbReference type="GO" id="GO:0006508">
    <property type="term" value="P:proteolysis"/>
    <property type="evidence" value="ECO:0007669"/>
    <property type="project" value="UniProtKB-KW"/>
</dbReference>
<dbReference type="Gene3D" id="3.30.2010.10">
    <property type="entry name" value="Metalloproteases ('zincins'), catalytic domain"/>
    <property type="match status" value="1"/>
</dbReference>
<keyword evidence="6 11" id="KW-0378">Hydrolase</keyword>
<dbReference type="Pfam" id="PF01435">
    <property type="entry name" value="Peptidase_M48"/>
    <property type="match status" value="1"/>
</dbReference>
<evidence type="ECO:0000256" key="1">
    <source>
        <dbReference type="ARBA" id="ARBA00004651"/>
    </source>
</evidence>
<reference evidence="14 15" key="1">
    <citation type="journal article" date="2018" name="Genome Biol. Evol.">
        <title>Cladogenesis and Genomic Streamlining in Extracellular Endosymbionts of Tropical Stink Bugs.</title>
        <authorList>
            <person name="Otero-Bravo A."/>
            <person name="Goffredi S."/>
            <person name="Sabree Z.L."/>
        </authorList>
    </citation>
    <scope>NUCLEOTIDE SEQUENCE [LARGE SCALE GENOMIC DNA]</scope>
    <source>
        <strain evidence="14 15">SoET</strain>
    </source>
</reference>
<dbReference type="PANTHER" id="PTHR43221:SF1">
    <property type="entry name" value="PROTEASE HTPX"/>
    <property type="match status" value="1"/>
</dbReference>
<comment type="subcellular location">
    <subcellularLocation>
        <location evidence="1">Cell membrane</location>
        <topology evidence="1">Multi-pass membrane protein</topology>
    </subcellularLocation>
</comment>
<evidence type="ECO:0000256" key="2">
    <source>
        <dbReference type="ARBA" id="ARBA00022475"/>
    </source>
</evidence>
<evidence type="ECO:0000256" key="12">
    <source>
        <dbReference type="SAM" id="Phobius"/>
    </source>
</evidence>
<evidence type="ECO:0000256" key="6">
    <source>
        <dbReference type="ARBA" id="ARBA00022801"/>
    </source>
</evidence>
<proteinExistence type="inferred from homology"/>
<keyword evidence="5" id="KW-0479">Metal-binding</keyword>
<keyword evidence="2" id="KW-1003">Cell membrane</keyword>
<dbReference type="GO" id="GO:0004222">
    <property type="term" value="F:metalloendopeptidase activity"/>
    <property type="evidence" value="ECO:0007669"/>
    <property type="project" value="InterPro"/>
</dbReference>
<dbReference type="RefSeq" id="WP_136131435.1">
    <property type="nucleotide sequence ID" value="NZ_PDKS01000001.1"/>
</dbReference>
<evidence type="ECO:0000256" key="11">
    <source>
        <dbReference type="RuleBase" id="RU003983"/>
    </source>
</evidence>
<dbReference type="GO" id="GO:0046872">
    <property type="term" value="F:metal ion binding"/>
    <property type="evidence" value="ECO:0007669"/>
    <property type="project" value="UniProtKB-KW"/>
</dbReference>
<name>A0A2P5SYM0_9GAMM</name>
<sequence length="298" mass="33064">MMRIIIFVFTNFAVMLFIGLFLSISGVYPHHVMGMMISACLIGFGGSFFSLIFSQWIALRSVNGRIIEVPNNATESWLINTIKNQVDQIGIVMPKVAIYPAYNINAFATGAKKNESLIAVSSGLLQYMTHDEVEAVLAHELAHIYNGDMVTMTLIQGVLNTFVIFISNALAIVITKILSNMLIPNEDSKNPKHIRTSATIHTTISTALSTMLGACASMITMWFSRKREFYADAGAARIVGINKMIAALERLKTSYEPQEPKNIITLCINGKNNALCELFMSHPSIEKRIDALRGKYIY</sequence>
<keyword evidence="3 11" id="KW-0645">Protease</keyword>
<comment type="cofactor">
    <cofactor evidence="11">
        <name>Zn(2+)</name>
        <dbReference type="ChEBI" id="CHEBI:29105"/>
    </cofactor>
    <text evidence="11">Binds 1 zinc ion per subunit.</text>
</comment>
<evidence type="ECO:0000256" key="9">
    <source>
        <dbReference type="ARBA" id="ARBA00023049"/>
    </source>
</evidence>
<evidence type="ECO:0000313" key="15">
    <source>
        <dbReference type="Proteomes" id="UP000296034"/>
    </source>
</evidence>
<evidence type="ECO:0000256" key="10">
    <source>
        <dbReference type="ARBA" id="ARBA00023136"/>
    </source>
</evidence>
<keyword evidence="8 12" id="KW-1133">Transmembrane helix</keyword>
<keyword evidence="10 12" id="KW-0472">Membrane</keyword>
<feature type="transmembrane region" description="Helical" evidence="12">
    <location>
        <begin position="158"/>
        <end position="178"/>
    </location>
</feature>
<dbReference type="AlphaFoldDB" id="A0A2P5SYM0"/>
<dbReference type="CDD" id="cd07335">
    <property type="entry name" value="M48B_HtpX_like"/>
    <property type="match status" value="1"/>
</dbReference>
<dbReference type="OrthoDB" id="15218at2"/>
<evidence type="ECO:0000256" key="4">
    <source>
        <dbReference type="ARBA" id="ARBA00022692"/>
    </source>
</evidence>
<evidence type="ECO:0000259" key="13">
    <source>
        <dbReference type="Pfam" id="PF01435"/>
    </source>
</evidence>
<keyword evidence="7 11" id="KW-0862">Zinc</keyword>
<feature type="transmembrane region" description="Helical" evidence="12">
    <location>
        <begin position="198"/>
        <end position="223"/>
    </location>
</feature>
<evidence type="ECO:0000313" key="14">
    <source>
        <dbReference type="EMBL" id="PPI87437.1"/>
    </source>
</evidence>
<gene>
    <name evidence="14" type="ORF">CRV11_00680</name>
</gene>
<evidence type="ECO:0000256" key="5">
    <source>
        <dbReference type="ARBA" id="ARBA00022723"/>
    </source>
</evidence>
<dbReference type="EMBL" id="PDKS01000001">
    <property type="protein sequence ID" value="PPI87437.1"/>
    <property type="molecule type" value="Genomic_DNA"/>
</dbReference>
<evidence type="ECO:0000256" key="7">
    <source>
        <dbReference type="ARBA" id="ARBA00022833"/>
    </source>
</evidence>
<evidence type="ECO:0000256" key="8">
    <source>
        <dbReference type="ARBA" id="ARBA00022989"/>
    </source>
</evidence>
<feature type="transmembrane region" description="Helical" evidence="12">
    <location>
        <begin position="34"/>
        <end position="59"/>
    </location>
</feature>
<feature type="transmembrane region" description="Helical" evidence="12">
    <location>
        <begin position="7"/>
        <end position="28"/>
    </location>
</feature>
<organism evidence="14 15">
    <name type="scientific">Candidatus Pantoea edessiphila</name>
    <dbReference type="NCBI Taxonomy" id="2044610"/>
    <lineage>
        <taxon>Bacteria</taxon>
        <taxon>Pseudomonadati</taxon>
        <taxon>Pseudomonadota</taxon>
        <taxon>Gammaproteobacteria</taxon>
        <taxon>Enterobacterales</taxon>
        <taxon>Erwiniaceae</taxon>
        <taxon>Pantoea</taxon>
    </lineage>
</organism>
<dbReference type="Proteomes" id="UP000296034">
    <property type="component" value="Unassembled WGS sequence"/>
</dbReference>
<feature type="domain" description="Peptidase M48" evidence="13">
    <location>
        <begin position="73"/>
        <end position="294"/>
    </location>
</feature>
<dbReference type="InterPro" id="IPR050083">
    <property type="entry name" value="HtpX_protease"/>
</dbReference>
<dbReference type="InterPro" id="IPR001915">
    <property type="entry name" value="Peptidase_M48"/>
</dbReference>
<dbReference type="PANTHER" id="PTHR43221">
    <property type="entry name" value="PROTEASE HTPX"/>
    <property type="match status" value="1"/>
</dbReference>
<keyword evidence="9 11" id="KW-0482">Metalloprotease</keyword>